<dbReference type="InterPro" id="IPR004154">
    <property type="entry name" value="Anticodon-bd"/>
</dbReference>
<comment type="cofactor">
    <cofactor evidence="13">
        <name>Zn(2+)</name>
        <dbReference type="ChEBI" id="CHEBI:29105"/>
    </cofactor>
    <text evidence="13">Binds 1 zinc ion per subunit.</text>
</comment>
<evidence type="ECO:0000256" key="12">
    <source>
        <dbReference type="ARBA" id="ARBA00049515"/>
    </source>
</evidence>
<dbReference type="PANTHER" id="PTHR11451">
    <property type="entry name" value="THREONINE-TRNA LIGASE"/>
    <property type="match status" value="1"/>
</dbReference>
<dbReference type="NCBIfam" id="TIGR00418">
    <property type="entry name" value="thrS"/>
    <property type="match status" value="1"/>
</dbReference>
<evidence type="ECO:0000256" key="8">
    <source>
        <dbReference type="ARBA" id="ARBA00022840"/>
    </source>
</evidence>
<dbReference type="SUPFAM" id="SSF81271">
    <property type="entry name" value="TGS-like"/>
    <property type="match status" value="1"/>
</dbReference>
<keyword evidence="6 13" id="KW-0547">Nucleotide-binding</keyword>
<dbReference type="Pfam" id="PF02824">
    <property type="entry name" value="TGS"/>
    <property type="match status" value="1"/>
</dbReference>
<feature type="domain" description="Aminoacyl-transfer RNA synthetases class-II family profile" evidence="14">
    <location>
        <begin position="265"/>
        <end position="537"/>
    </location>
</feature>
<dbReference type="GO" id="GO:0000049">
    <property type="term" value="F:tRNA binding"/>
    <property type="evidence" value="ECO:0007669"/>
    <property type="project" value="UniProtKB-KW"/>
</dbReference>
<dbReference type="InterPro" id="IPR012675">
    <property type="entry name" value="Beta-grasp_dom_sf"/>
</dbReference>
<feature type="binding site" evidence="13">
    <location>
        <position position="388"/>
    </location>
    <ligand>
        <name>Zn(2+)</name>
        <dbReference type="ChEBI" id="CHEBI:29105"/>
        <note>catalytic</note>
    </ligand>
</feature>
<dbReference type="GO" id="GO:0006435">
    <property type="term" value="P:threonyl-tRNA aminoacylation"/>
    <property type="evidence" value="ECO:0007669"/>
    <property type="project" value="UniProtKB-UniRule"/>
</dbReference>
<dbReference type="Gene3D" id="3.10.20.30">
    <property type="match status" value="1"/>
</dbReference>
<evidence type="ECO:0000256" key="1">
    <source>
        <dbReference type="ARBA" id="ARBA00008226"/>
    </source>
</evidence>
<dbReference type="AlphaFoldDB" id="A0A7T2VZV4"/>
<name>A0A7T2VZV4_DELAC</name>
<evidence type="ECO:0000256" key="4">
    <source>
        <dbReference type="ARBA" id="ARBA00022598"/>
    </source>
</evidence>
<keyword evidence="11 13" id="KW-0030">Aminoacyl-tRNA synthetase</keyword>
<dbReference type="InterPro" id="IPR012676">
    <property type="entry name" value="TGS-like"/>
</dbReference>
<dbReference type="EMBL" id="CP065668">
    <property type="protein sequence ID" value="QPS08548.1"/>
    <property type="molecule type" value="Genomic_DNA"/>
</dbReference>
<keyword evidence="5 13" id="KW-0479">Metal-binding</keyword>
<sequence>MIHITLPDGSQREYPGPVTVAEVVASIGTGLAKAALAGKVGAGEDAKVVDTSFVIDKDMPLSIVTAKDADGLDVIRHSTAHLLAYAVKELFPEAQVTIGPVIENGFYYDFSYKRPFTPEDLVAIEKRMAELAAKDEPVVRRVLPRDEAVAYFKGIGENYKAEIIASIPSNEDVSLYREGSFEDLCRGPHVPSTGKLKFFKLMKVAGAYWRGDHRNEMLQRVYGTAWASKDDLQQYLHMLEEAEKRDHRKLGRELDLFHIDEHSPGTVFWHPKGWSLWQEVEQYMRRVYRDNGYQEVKGPQILDKTLWEKTGHWDKYRENMFTTESEKRDYALKPMNCPGHILIFKQGIKSYRDLPLRYGEFGQCHRNEPTGGLHGIMRVRGFTQDDGHVFCTEDQIQPEVLAFTTLLQKVYADFGFSDIIYKVATRPEARIGSDESWDKAEAALINSLEASGCEYVISPGDGAFYGPKIEYTLKDAIGRQWQCGTIQVDFSMPERLDAEYVGEDGDRHRPVMLHRAIVGSLERFIGILIEQHAGAMPTWLAPVQAAVLNITDAQADYVREVAQKLQKAFPNQGLRVATDLRNEKITYKIREHSLQKLPYILVAGDKEKAAGAVAVRARGNKDLGVMSVDAFIELVAKDIAAKA</sequence>
<dbReference type="Gene3D" id="3.30.980.10">
    <property type="entry name" value="Threonyl-trna Synthetase, Chain A, domain 2"/>
    <property type="match status" value="1"/>
</dbReference>
<dbReference type="FunFam" id="3.30.980.10:FF:000005">
    <property type="entry name" value="Threonyl-tRNA synthetase, mitochondrial"/>
    <property type="match status" value="1"/>
</dbReference>
<reference evidence="16 17" key="1">
    <citation type="submission" date="2020-12" db="EMBL/GenBank/DDBJ databases">
        <title>FDA dAtabase for Regulatory Grade micrObial Sequences (FDA-ARGOS): Supporting development and validation of Infectious Disease Dx tests.</title>
        <authorList>
            <person name="Sproer C."/>
            <person name="Gronow S."/>
            <person name="Severitt S."/>
            <person name="Schroder I."/>
            <person name="Tallon L."/>
            <person name="Sadzewicz L."/>
            <person name="Zhao X."/>
            <person name="Boylan J."/>
            <person name="Ott S."/>
            <person name="Bowen H."/>
            <person name="Vavikolanu K."/>
            <person name="Mehta A."/>
            <person name="Aluvathingal J."/>
            <person name="Nadendla S."/>
            <person name="Lowell S."/>
            <person name="Myers T."/>
            <person name="Yan Y."/>
            <person name="Sichtig H."/>
        </authorList>
    </citation>
    <scope>NUCLEOTIDE SEQUENCE [LARGE SCALE GENOMIC DNA]</scope>
    <source>
        <strain evidence="16 17">FDAARGOS_909</strain>
    </source>
</reference>
<dbReference type="FunFam" id="3.40.50.800:FF:000001">
    <property type="entry name" value="Threonine--tRNA ligase"/>
    <property type="match status" value="1"/>
</dbReference>
<dbReference type="GO" id="GO:0005524">
    <property type="term" value="F:ATP binding"/>
    <property type="evidence" value="ECO:0007669"/>
    <property type="project" value="UniProtKB-UniRule"/>
</dbReference>
<evidence type="ECO:0000313" key="17">
    <source>
        <dbReference type="Proteomes" id="UP000594778"/>
    </source>
</evidence>
<dbReference type="InterPro" id="IPR012947">
    <property type="entry name" value="tRNA_SAD"/>
</dbReference>
<evidence type="ECO:0000256" key="10">
    <source>
        <dbReference type="ARBA" id="ARBA00022917"/>
    </source>
</evidence>
<dbReference type="RefSeq" id="WP_197955839.1">
    <property type="nucleotide sequence ID" value="NZ_CP065668.1"/>
</dbReference>
<dbReference type="PROSITE" id="PS50862">
    <property type="entry name" value="AA_TRNA_LIGASE_II"/>
    <property type="match status" value="1"/>
</dbReference>
<dbReference type="Gene3D" id="3.30.930.10">
    <property type="entry name" value="Bira Bifunctional Protein, Domain 2"/>
    <property type="match status" value="1"/>
</dbReference>
<dbReference type="InterPro" id="IPR033728">
    <property type="entry name" value="ThrRS_core"/>
</dbReference>
<dbReference type="HAMAP" id="MF_00184">
    <property type="entry name" value="Thr_tRNA_synth"/>
    <property type="match status" value="1"/>
</dbReference>
<dbReference type="GO" id="GO:0004829">
    <property type="term" value="F:threonine-tRNA ligase activity"/>
    <property type="evidence" value="ECO:0007669"/>
    <property type="project" value="UniProtKB-UniRule"/>
</dbReference>
<dbReference type="Pfam" id="PF03129">
    <property type="entry name" value="HGTP_anticodon"/>
    <property type="match status" value="1"/>
</dbReference>
<feature type="binding site" evidence="13">
    <location>
        <position position="337"/>
    </location>
    <ligand>
        <name>Zn(2+)</name>
        <dbReference type="ChEBI" id="CHEBI:29105"/>
        <note>catalytic</note>
    </ligand>
</feature>
<evidence type="ECO:0000259" key="15">
    <source>
        <dbReference type="PROSITE" id="PS51880"/>
    </source>
</evidence>
<feature type="domain" description="TGS" evidence="15">
    <location>
        <begin position="1"/>
        <end position="65"/>
    </location>
</feature>
<comment type="subcellular location">
    <subcellularLocation>
        <location evidence="13">Cytoplasm</location>
    </subcellularLocation>
</comment>
<dbReference type="PRINTS" id="PR01047">
    <property type="entry name" value="TRNASYNTHTHR"/>
</dbReference>
<dbReference type="SMART" id="SM00863">
    <property type="entry name" value="tRNA_SAD"/>
    <property type="match status" value="1"/>
</dbReference>
<accession>A0A7T2VZV4</accession>
<keyword evidence="7 13" id="KW-0862">Zinc</keyword>
<proteinExistence type="inferred from homology"/>
<evidence type="ECO:0000256" key="11">
    <source>
        <dbReference type="ARBA" id="ARBA00023146"/>
    </source>
</evidence>
<dbReference type="InterPro" id="IPR045864">
    <property type="entry name" value="aa-tRNA-synth_II/BPL/LPL"/>
</dbReference>
<evidence type="ECO:0000256" key="9">
    <source>
        <dbReference type="ARBA" id="ARBA00022884"/>
    </source>
</evidence>
<evidence type="ECO:0000256" key="6">
    <source>
        <dbReference type="ARBA" id="ARBA00022741"/>
    </source>
</evidence>
<feature type="region of interest" description="Catalytic" evidence="13">
    <location>
        <begin position="246"/>
        <end position="537"/>
    </location>
</feature>
<dbReference type="SUPFAM" id="SSF55186">
    <property type="entry name" value="ThrRS/AlaRS common domain"/>
    <property type="match status" value="1"/>
</dbReference>
<dbReference type="Proteomes" id="UP000594778">
    <property type="component" value="Chromosome"/>
</dbReference>
<keyword evidence="9 13" id="KW-0694">RNA-binding</keyword>
<dbReference type="GO" id="GO:0005829">
    <property type="term" value="C:cytosol"/>
    <property type="evidence" value="ECO:0007669"/>
    <property type="project" value="TreeGrafter"/>
</dbReference>
<gene>
    <name evidence="13 16" type="primary">thrS</name>
    <name evidence="16" type="ORF">I6G66_30660</name>
</gene>
<dbReference type="PROSITE" id="PS51880">
    <property type="entry name" value="TGS"/>
    <property type="match status" value="1"/>
</dbReference>
<keyword evidence="8 13" id="KW-0067">ATP-binding</keyword>
<dbReference type="CDD" id="cd00771">
    <property type="entry name" value="ThrRS_core"/>
    <property type="match status" value="1"/>
</dbReference>
<evidence type="ECO:0000256" key="5">
    <source>
        <dbReference type="ARBA" id="ARBA00022723"/>
    </source>
</evidence>
<comment type="similarity">
    <text evidence="1 13">Belongs to the class-II aminoacyl-tRNA synthetase family.</text>
</comment>
<keyword evidence="2 13" id="KW-0963">Cytoplasm</keyword>
<comment type="subunit">
    <text evidence="13">Homodimer.</text>
</comment>
<evidence type="ECO:0000256" key="3">
    <source>
        <dbReference type="ARBA" id="ARBA00022555"/>
    </source>
</evidence>
<organism evidence="16 17">
    <name type="scientific">Delftia acidovorans</name>
    <name type="common">Pseudomonas acidovorans</name>
    <name type="synonym">Comamonas acidovorans</name>
    <dbReference type="NCBI Taxonomy" id="80866"/>
    <lineage>
        <taxon>Bacteria</taxon>
        <taxon>Pseudomonadati</taxon>
        <taxon>Pseudomonadota</taxon>
        <taxon>Betaproteobacteria</taxon>
        <taxon>Burkholderiales</taxon>
        <taxon>Comamonadaceae</taxon>
        <taxon>Delftia</taxon>
    </lineage>
</organism>
<dbReference type="PANTHER" id="PTHR11451:SF44">
    <property type="entry name" value="THREONINE--TRNA LIGASE, CHLOROPLASTIC_MITOCHONDRIAL 2"/>
    <property type="match status" value="1"/>
</dbReference>
<comment type="catalytic activity">
    <reaction evidence="12 13">
        <text>tRNA(Thr) + L-threonine + ATP = L-threonyl-tRNA(Thr) + AMP + diphosphate + H(+)</text>
        <dbReference type="Rhea" id="RHEA:24624"/>
        <dbReference type="Rhea" id="RHEA-COMP:9670"/>
        <dbReference type="Rhea" id="RHEA-COMP:9704"/>
        <dbReference type="ChEBI" id="CHEBI:15378"/>
        <dbReference type="ChEBI" id="CHEBI:30616"/>
        <dbReference type="ChEBI" id="CHEBI:33019"/>
        <dbReference type="ChEBI" id="CHEBI:57926"/>
        <dbReference type="ChEBI" id="CHEBI:78442"/>
        <dbReference type="ChEBI" id="CHEBI:78534"/>
        <dbReference type="ChEBI" id="CHEBI:456215"/>
        <dbReference type="EC" id="6.1.1.3"/>
    </reaction>
</comment>
<dbReference type="Pfam" id="PF00587">
    <property type="entry name" value="tRNA-synt_2b"/>
    <property type="match status" value="1"/>
</dbReference>
<dbReference type="SUPFAM" id="SSF55681">
    <property type="entry name" value="Class II aaRS and biotin synthetases"/>
    <property type="match status" value="1"/>
</dbReference>
<dbReference type="InterPro" id="IPR036621">
    <property type="entry name" value="Anticodon-bd_dom_sf"/>
</dbReference>
<evidence type="ECO:0000256" key="7">
    <source>
        <dbReference type="ARBA" id="ARBA00022833"/>
    </source>
</evidence>
<dbReference type="InterPro" id="IPR002320">
    <property type="entry name" value="Thr-tRNA-ligase_IIa"/>
</dbReference>
<dbReference type="InterPro" id="IPR047246">
    <property type="entry name" value="ThrRS_anticodon"/>
</dbReference>
<dbReference type="Gene3D" id="3.40.50.800">
    <property type="entry name" value="Anticodon-binding domain"/>
    <property type="match status" value="1"/>
</dbReference>
<keyword evidence="3 13" id="KW-0820">tRNA-binding</keyword>
<evidence type="ECO:0000256" key="13">
    <source>
        <dbReference type="HAMAP-Rule" id="MF_00184"/>
    </source>
</evidence>
<dbReference type="CDD" id="cd00860">
    <property type="entry name" value="ThrRS_anticodon"/>
    <property type="match status" value="1"/>
</dbReference>
<dbReference type="InterPro" id="IPR004095">
    <property type="entry name" value="TGS"/>
</dbReference>
<dbReference type="GO" id="GO:0046872">
    <property type="term" value="F:metal ion binding"/>
    <property type="evidence" value="ECO:0007669"/>
    <property type="project" value="UniProtKB-KW"/>
</dbReference>
<protein>
    <recommendedName>
        <fullName evidence="13">Threonine--tRNA ligase</fullName>
        <ecNumber evidence="13">6.1.1.3</ecNumber>
    </recommendedName>
    <alternativeName>
        <fullName evidence="13">Threonyl-tRNA synthetase</fullName>
        <shortName evidence="13">ThrRS</shortName>
    </alternativeName>
</protein>
<dbReference type="Pfam" id="PF07973">
    <property type="entry name" value="tRNA_SAD"/>
    <property type="match status" value="1"/>
</dbReference>
<dbReference type="EC" id="6.1.1.3" evidence="13"/>
<dbReference type="SUPFAM" id="SSF52954">
    <property type="entry name" value="Class II aaRS ABD-related"/>
    <property type="match status" value="1"/>
</dbReference>
<feature type="binding site" evidence="13">
    <location>
        <position position="514"/>
    </location>
    <ligand>
        <name>Zn(2+)</name>
        <dbReference type="ChEBI" id="CHEBI:29105"/>
        <note>catalytic</note>
    </ligand>
</feature>
<keyword evidence="4 13" id="KW-0436">Ligase</keyword>
<dbReference type="InterPro" id="IPR006195">
    <property type="entry name" value="aa-tRNA-synth_II"/>
</dbReference>
<dbReference type="InterPro" id="IPR018163">
    <property type="entry name" value="Thr/Ala-tRNA-synth_IIc_edit"/>
</dbReference>
<dbReference type="InterPro" id="IPR002314">
    <property type="entry name" value="aa-tRNA-synt_IIb"/>
</dbReference>
<evidence type="ECO:0000259" key="14">
    <source>
        <dbReference type="PROSITE" id="PS50862"/>
    </source>
</evidence>
<dbReference type="CDD" id="cd01667">
    <property type="entry name" value="TGS_ThrRS"/>
    <property type="match status" value="1"/>
</dbReference>
<dbReference type="Gene3D" id="3.30.54.20">
    <property type="match status" value="1"/>
</dbReference>
<keyword evidence="10 13" id="KW-0648">Protein biosynthesis</keyword>
<dbReference type="FunFam" id="3.30.54.20:FF:000002">
    <property type="entry name" value="Threonine--tRNA ligase"/>
    <property type="match status" value="1"/>
</dbReference>
<evidence type="ECO:0000256" key="2">
    <source>
        <dbReference type="ARBA" id="ARBA00022490"/>
    </source>
</evidence>
<evidence type="ECO:0000313" key="16">
    <source>
        <dbReference type="EMBL" id="QPS08548.1"/>
    </source>
</evidence>
<dbReference type="FunFam" id="3.30.930.10:FF:000002">
    <property type="entry name" value="Threonine--tRNA ligase"/>
    <property type="match status" value="1"/>
</dbReference>